<protein>
    <submittedName>
        <fullName evidence="3">Transposase, IS4 family</fullName>
    </submittedName>
</protein>
<keyword evidence="4" id="KW-1185">Reference proteome</keyword>
<proteinExistence type="predicted"/>
<keyword evidence="1" id="KW-0812">Transmembrane</keyword>
<organism evidence="3 4">
    <name type="scientific">Candidatus Magnetobacterium bavaricum</name>
    <dbReference type="NCBI Taxonomy" id="29290"/>
    <lineage>
        <taxon>Bacteria</taxon>
        <taxon>Pseudomonadati</taxon>
        <taxon>Nitrospirota</taxon>
        <taxon>Thermodesulfovibrionia</taxon>
        <taxon>Thermodesulfovibrionales</taxon>
        <taxon>Candidatus Magnetobacteriaceae</taxon>
        <taxon>Candidatus Magnetobacterium</taxon>
    </lineage>
</organism>
<comment type="caution">
    <text evidence="3">The sequence shown here is derived from an EMBL/GenBank/DDBJ whole genome shotgun (WGS) entry which is preliminary data.</text>
</comment>
<evidence type="ECO:0000313" key="4">
    <source>
        <dbReference type="Proteomes" id="UP000033423"/>
    </source>
</evidence>
<dbReference type="GO" id="GO:0004803">
    <property type="term" value="F:transposase activity"/>
    <property type="evidence" value="ECO:0007669"/>
    <property type="project" value="InterPro"/>
</dbReference>
<dbReference type="GO" id="GO:0006313">
    <property type="term" value="P:DNA transposition"/>
    <property type="evidence" value="ECO:0007669"/>
    <property type="project" value="InterPro"/>
</dbReference>
<feature type="domain" description="Transposase IS4-like" evidence="2">
    <location>
        <begin position="1"/>
        <end position="172"/>
    </location>
</feature>
<evidence type="ECO:0000313" key="3">
    <source>
        <dbReference type="EMBL" id="KJU86701.1"/>
    </source>
</evidence>
<evidence type="ECO:0000259" key="2">
    <source>
        <dbReference type="Pfam" id="PF01609"/>
    </source>
</evidence>
<dbReference type="Pfam" id="PF01609">
    <property type="entry name" value="DDE_Tnp_1"/>
    <property type="match status" value="1"/>
</dbReference>
<keyword evidence="1" id="KW-1133">Transmembrane helix</keyword>
<dbReference type="EMBL" id="LACI01000491">
    <property type="protein sequence ID" value="KJU86701.1"/>
    <property type="molecule type" value="Genomic_DNA"/>
</dbReference>
<reference evidence="3 4" key="1">
    <citation type="submission" date="2015-02" db="EMBL/GenBank/DDBJ databases">
        <title>Single-cell genomics of uncultivated deep-branching MTB reveals a conserved set of magnetosome genes.</title>
        <authorList>
            <person name="Kolinko S."/>
            <person name="Richter M."/>
            <person name="Glockner F.O."/>
            <person name="Brachmann A."/>
            <person name="Schuler D."/>
        </authorList>
    </citation>
    <scope>NUCLEOTIDE SEQUENCE [LARGE SCALE GENOMIC DNA]</scope>
    <source>
        <strain evidence="3">TM-1</strain>
    </source>
</reference>
<keyword evidence="1" id="KW-0472">Membrane</keyword>
<dbReference type="InterPro" id="IPR012337">
    <property type="entry name" value="RNaseH-like_sf"/>
</dbReference>
<name>A0A0F3GXQ9_9BACT</name>
<dbReference type="InterPro" id="IPR002559">
    <property type="entry name" value="Transposase_11"/>
</dbReference>
<dbReference type="Proteomes" id="UP000033423">
    <property type="component" value="Unassembled WGS sequence"/>
</dbReference>
<accession>A0A0F3GXQ9</accession>
<dbReference type="GO" id="GO:0003677">
    <property type="term" value="F:DNA binding"/>
    <property type="evidence" value="ECO:0007669"/>
    <property type="project" value="InterPro"/>
</dbReference>
<gene>
    <name evidence="3" type="ORF">MBAV_001116</name>
</gene>
<dbReference type="SUPFAM" id="SSF53098">
    <property type="entry name" value="Ribonuclease H-like"/>
    <property type="match status" value="1"/>
</dbReference>
<evidence type="ECO:0000256" key="1">
    <source>
        <dbReference type="SAM" id="Phobius"/>
    </source>
</evidence>
<sequence>MDAGFFSEDNIKNLYKENIHFTTRLPSARKLYKELVKTETDKIEQFSNAVRYGKRALFIKEKKVDLYGKDAYAYIIIDPLRKGREISKYLIDALEESINAEEVEFKLKNRGLMIIISSFSIAKNEVVPLYYMRQTVERLFGFSKDDLKIIPLRIHKEETFRGYLLFMFISLTIFVMLKNSIGKNYTIEEILFKMKNLKCKIFDKEALIQELTKQQKEILTKLNILVPKKLGI</sequence>
<feature type="transmembrane region" description="Helical" evidence="1">
    <location>
        <begin position="160"/>
        <end position="177"/>
    </location>
</feature>
<dbReference type="AlphaFoldDB" id="A0A0F3GXQ9"/>